<gene>
    <name evidence="1" type="ORF">CVT24_010382</name>
</gene>
<name>A0A409YQ53_9AGAR</name>
<organism evidence="1 2">
    <name type="scientific">Panaeolus cyanescens</name>
    <dbReference type="NCBI Taxonomy" id="181874"/>
    <lineage>
        <taxon>Eukaryota</taxon>
        <taxon>Fungi</taxon>
        <taxon>Dikarya</taxon>
        <taxon>Basidiomycota</taxon>
        <taxon>Agaricomycotina</taxon>
        <taxon>Agaricomycetes</taxon>
        <taxon>Agaricomycetidae</taxon>
        <taxon>Agaricales</taxon>
        <taxon>Agaricineae</taxon>
        <taxon>Galeropsidaceae</taxon>
        <taxon>Panaeolus</taxon>
    </lineage>
</organism>
<dbReference type="AlphaFoldDB" id="A0A409YQ53"/>
<evidence type="ECO:0000313" key="2">
    <source>
        <dbReference type="Proteomes" id="UP000284842"/>
    </source>
</evidence>
<sequence length="377" mass="42607">MSSTTANAHEHDVIHELDTLEGPKLDLTDEQKDNIRERIIAELSKGSARDIAIEEIKHLSQTISSIENDFATIKNSVKTIDDKNILFDPNTKQAAHFLPEWSACHDVFIALIRSTQGTAATARNELKTFIHDIIPIVMGTGDVQDKKDILNAYIKNIKKFQDAGEKDELGFLRLGQRINAFHMNITATITEDTTSIDKELETLSARITTLENDLARLKEYFDKYEPILHPHGISRSIRHIFYISPQRLAPLILGSAYSSSNIEQRTVERHSKQDELKKLSVDKETRTYQEPQLSIMMSNIVGLKSTFPHLTDRLNAIHGVWRFLDADALTLQQKLGSVNSALNASNTSFLMYTKGMLVAYDLFATMLETYCISVNMQ</sequence>
<dbReference type="EMBL" id="NHTK01000840">
    <property type="protein sequence ID" value="PPR05126.1"/>
    <property type="molecule type" value="Genomic_DNA"/>
</dbReference>
<reference evidence="1 2" key="1">
    <citation type="journal article" date="2018" name="Evol. Lett.">
        <title>Horizontal gene cluster transfer increased hallucinogenic mushroom diversity.</title>
        <authorList>
            <person name="Reynolds H.T."/>
            <person name="Vijayakumar V."/>
            <person name="Gluck-Thaler E."/>
            <person name="Korotkin H.B."/>
            <person name="Matheny P.B."/>
            <person name="Slot J.C."/>
        </authorList>
    </citation>
    <scope>NUCLEOTIDE SEQUENCE [LARGE SCALE GENOMIC DNA]</scope>
    <source>
        <strain evidence="1 2">2629</strain>
    </source>
</reference>
<accession>A0A409YQ53</accession>
<dbReference type="OrthoDB" id="3046926at2759"/>
<dbReference type="Proteomes" id="UP000284842">
    <property type="component" value="Unassembled WGS sequence"/>
</dbReference>
<keyword evidence="2" id="KW-1185">Reference proteome</keyword>
<dbReference type="InParanoid" id="A0A409YQ53"/>
<protein>
    <submittedName>
        <fullName evidence="1">Uncharacterized protein</fullName>
    </submittedName>
</protein>
<dbReference type="SUPFAM" id="SSF58100">
    <property type="entry name" value="Bacterial hemolysins"/>
    <property type="match status" value="1"/>
</dbReference>
<proteinExistence type="predicted"/>
<dbReference type="Gene3D" id="1.20.1170.10">
    <property type="match status" value="1"/>
</dbReference>
<comment type="caution">
    <text evidence="1">The sequence shown here is derived from an EMBL/GenBank/DDBJ whole genome shotgun (WGS) entry which is preliminary data.</text>
</comment>
<evidence type="ECO:0000313" key="1">
    <source>
        <dbReference type="EMBL" id="PPR05126.1"/>
    </source>
</evidence>